<evidence type="ECO:0000256" key="4">
    <source>
        <dbReference type="ARBA" id="ARBA00023119"/>
    </source>
</evidence>
<evidence type="ECO:0000256" key="2">
    <source>
        <dbReference type="ARBA" id="ARBA00022525"/>
    </source>
</evidence>
<keyword evidence="4" id="KW-0176">Collagen</keyword>
<feature type="compositionally biased region" description="Low complexity" evidence="5">
    <location>
        <begin position="397"/>
        <end position="409"/>
    </location>
</feature>
<dbReference type="Gene3D" id="2.60.120.1000">
    <property type="match status" value="2"/>
</dbReference>
<dbReference type="eggNOG" id="KOG3544">
    <property type="taxonomic scope" value="Eukaryota"/>
</dbReference>
<dbReference type="Pfam" id="PF01410">
    <property type="entry name" value="COLFI"/>
    <property type="match status" value="2"/>
</dbReference>
<dbReference type="PANTHER" id="PTHR24023">
    <property type="entry name" value="COLLAGEN ALPHA"/>
    <property type="match status" value="1"/>
</dbReference>
<gene>
    <name evidence="7" type="ORF">BRAFLDRAFT_86048</name>
</gene>
<sequence>MNNEPPRKLASTKETPRTVDPVGVDVLRGLHLIDSHKTAPEGVIRGDYGVILQNKARINTRVSRVFKQGIPSDFAFILVFQSFKNFTTHLFSIKDKQKKTRLAIRIGAKDIQFYYADRKNFPGRIRGCLIIQRTMGAICQFEMYYDPAVAAQYCDYIRQRCLNSILDLDSVLSLHEGRVHNMNMHGGSPTEVPDTVAAATPTVLPLSPFHRVKIMPTTTTQESPWYPIFTGQPEEDMEPTSVSTTTTTLPTPGNPTPPSSTAHTGHAALTLSPSSSHKVTSAGGASLPAAVTHSPASLPPSLPSAYPISPPGEADRSPTVEPPMGATIPSAVGSLDPRPASGGQTSTGEGSSGSPDHQEPKPSTEPPVIFYVEDSEGETLFYIVKGEKGDKGRAGIRGLQGYPGPQGRPGQPGPPGFSGRTGSPGFSGLKGEKGDPGWIPLVAIPGRKGDKGFPGIPGPPGRKGLKGDQGEDGPMGLPGEKGPPGQLGQEGLNGFQGRQGKSGPPGPPGPKGETGDPGPLGPPGLRGIDGEKLLSFNSYRVREGLLGNREKSEDRAFLETLVQEAHPDLTEDQVSKEIQDLGDPKVKRVCREIKVNLVILDLLDPRAIPVILAFLVKMDQPALRERADQWDLRVCLALLDLMATKEEQGGLEDWEKVASRASRETLGDLVNLVGRETEVQVASLVQQVEKGKMVMKVLLAHLDYLAHLAQKVRKVSQVYPAEGERSDLRVHKERKVFQDQRANLAKKVLQVSRGHRDQMGEPGARGAMGTVGDQGLQGRDGEPGPPGFEGLRGPRGSKGAMGKLGPPGKDGPPGAPGLASEEPGEKGEKGQEGYPGDSGPVGQQGQRGDPGLKGPSGPVGLPGAIGPPGLRGNRGARGFPGFQGDPGPVGPEGQEGGRGETLEILVLKEKWDYLDILEMLSSEAQEELLVNLDLQDLQVHPVLMDQKGSQATEAFLVCQALMEYAVKMVIKANRALWVHQESEVSEEVQATWGKRGMLVHLDYQAQQAFLALMAFLEHGDQREILANLVRSVSRVPLGSQAGGARWGLLARQGSKGDEGNRGWNGFPGPLGIKGTVGEYGFDGRLGPKGPPGNEGLKGVKGPSGPDGKPGPEGRPGPPTSEEFDAAIKLLLQNTQREFDIEEEQSGSGSGFGSGAGSFLIRKADHIAKLTNLTHAALSHVPQVPQRDQQQMHMDVFETLQYLTSYIESIKNPLGTKENPARTCRDLVDCKYKRDDGKYWIDPNLGCSTDAIEVYCNFTSGGQTCVKPATPGRFNFTIGKVQMNFLHLLSAEAAQVVTVHCKNSPVWRTPHRSIPGVKFKTWSGPVYHYGGPFQPEVLEDNCMKEDGKWHKTRLLFTTTDVHHLPISDVVIPEDKRLGLHYRIEISPVCFI</sequence>
<dbReference type="Gene3D" id="2.60.120.200">
    <property type="match status" value="1"/>
</dbReference>
<dbReference type="InterPro" id="IPR008160">
    <property type="entry name" value="Collagen"/>
</dbReference>
<evidence type="ECO:0000259" key="6">
    <source>
        <dbReference type="PROSITE" id="PS51461"/>
    </source>
</evidence>
<reference evidence="7" key="1">
    <citation type="journal article" date="2008" name="Nature">
        <title>The amphioxus genome and the evolution of the chordate karyotype.</title>
        <authorList>
            <consortium name="US DOE Joint Genome Institute (JGI-PGF)"/>
            <person name="Putnam N.H."/>
            <person name="Butts T."/>
            <person name="Ferrier D.E.K."/>
            <person name="Furlong R.F."/>
            <person name="Hellsten U."/>
            <person name="Kawashima T."/>
            <person name="Robinson-Rechavi M."/>
            <person name="Shoguchi E."/>
            <person name="Terry A."/>
            <person name="Yu J.-K."/>
            <person name="Benito-Gutierrez E.L."/>
            <person name="Dubchak I."/>
            <person name="Garcia-Fernandez J."/>
            <person name="Gibson-Brown J.J."/>
            <person name="Grigoriev I.V."/>
            <person name="Horton A.C."/>
            <person name="de Jong P.J."/>
            <person name="Jurka J."/>
            <person name="Kapitonov V.V."/>
            <person name="Kohara Y."/>
            <person name="Kuroki Y."/>
            <person name="Lindquist E."/>
            <person name="Lucas S."/>
            <person name="Osoegawa K."/>
            <person name="Pennacchio L.A."/>
            <person name="Salamov A.A."/>
            <person name="Satou Y."/>
            <person name="Sauka-Spengler T."/>
            <person name="Schmutz J."/>
            <person name="Shin-I T."/>
            <person name="Toyoda A."/>
            <person name="Bronner-Fraser M."/>
            <person name="Fujiyama A."/>
            <person name="Holland L.Z."/>
            <person name="Holland P.W.H."/>
            <person name="Satoh N."/>
            <person name="Rokhsar D.S."/>
        </authorList>
    </citation>
    <scope>NUCLEOTIDE SEQUENCE [LARGE SCALE GENOMIC DNA]</scope>
    <source>
        <strain evidence="7">S238N-H82</strain>
        <tissue evidence="7">Testes</tissue>
    </source>
</reference>
<name>C3Z9G2_BRAFL</name>
<feature type="region of interest" description="Disordered" evidence="5">
    <location>
        <begin position="1081"/>
        <end position="1121"/>
    </location>
</feature>
<dbReference type="FunFam" id="2.60.120.1000:FF:000018">
    <property type="entry name" value="Collagen alpha-1(XXVII) chain A"/>
    <property type="match status" value="1"/>
</dbReference>
<dbReference type="GO" id="GO:0005576">
    <property type="term" value="C:extracellular region"/>
    <property type="evidence" value="ECO:0007669"/>
    <property type="project" value="UniProtKB-SubCell"/>
</dbReference>
<dbReference type="SMART" id="SM00038">
    <property type="entry name" value="COLFI"/>
    <property type="match status" value="1"/>
</dbReference>
<dbReference type="Pfam" id="PF01391">
    <property type="entry name" value="Collagen"/>
    <property type="match status" value="5"/>
</dbReference>
<feature type="domain" description="Fibrillar collagen NC1" evidence="6">
    <location>
        <begin position="1193"/>
        <end position="1390"/>
    </location>
</feature>
<feature type="region of interest" description="Disordered" evidence="5">
    <location>
        <begin position="752"/>
        <end position="897"/>
    </location>
</feature>
<dbReference type="PROSITE" id="PS51461">
    <property type="entry name" value="NC1_FIB"/>
    <property type="match status" value="1"/>
</dbReference>
<evidence type="ECO:0000313" key="7">
    <source>
        <dbReference type="EMBL" id="EEN50891.1"/>
    </source>
</evidence>
<accession>C3Z9G2</accession>
<feature type="region of interest" description="Disordered" evidence="5">
    <location>
        <begin position="390"/>
        <end position="529"/>
    </location>
</feature>
<dbReference type="EMBL" id="GG666599">
    <property type="protein sequence ID" value="EEN50891.1"/>
    <property type="molecule type" value="Genomic_DNA"/>
</dbReference>
<dbReference type="STRING" id="7739.C3Z9G2"/>
<evidence type="ECO:0000256" key="3">
    <source>
        <dbReference type="ARBA" id="ARBA00022530"/>
    </source>
</evidence>
<organism>
    <name type="scientific">Branchiostoma floridae</name>
    <name type="common">Florida lancelet</name>
    <name type="synonym">Amphioxus</name>
    <dbReference type="NCBI Taxonomy" id="7739"/>
    <lineage>
        <taxon>Eukaryota</taxon>
        <taxon>Metazoa</taxon>
        <taxon>Chordata</taxon>
        <taxon>Cephalochordata</taxon>
        <taxon>Leptocardii</taxon>
        <taxon>Amphioxiformes</taxon>
        <taxon>Branchiostomatidae</taxon>
        <taxon>Branchiostoma</taxon>
    </lineage>
</organism>
<dbReference type="GO" id="GO:0005201">
    <property type="term" value="F:extracellular matrix structural constituent"/>
    <property type="evidence" value="ECO:0007669"/>
    <property type="project" value="InterPro"/>
</dbReference>
<keyword evidence="3" id="KW-0272">Extracellular matrix</keyword>
<evidence type="ECO:0000256" key="1">
    <source>
        <dbReference type="ARBA" id="ARBA00004613"/>
    </source>
</evidence>
<dbReference type="InParanoid" id="C3Z9G2"/>
<dbReference type="InterPro" id="IPR050149">
    <property type="entry name" value="Collagen_superfamily"/>
</dbReference>
<evidence type="ECO:0000256" key="5">
    <source>
        <dbReference type="SAM" id="MobiDB-lite"/>
    </source>
</evidence>
<dbReference type="InterPro" id="IPR000885">
    <property type="entry name" value="Fib_collagen_C"/>
</dbReference>
<feature type="compositionally biased region" description="Low complexity" evidence="5">
    <location>
        <begin position="239"/>
        <end position="251"/>
    </location>
</feature>
<proteinExistence type="predicted"/>
<feature type="compositionally biased region" description="Low complexity" evidence="5">
    <location>
        <begin position="341"/>
        <end position="354"/>
    </location>
</feature>
<protein>
    <recommendedName>
        <fullName evidence="6">Fibrillar collagen NC1 domain-containing protein</fullName>
    </recommendedName>
</protein>
<dbReference type="GO" id="GO:0005581">
    <property type="term" value="C:collagen trimer"/>
    <property type="evidence" value="ECO:0007669"/>
    <property type="project" value="UniProtKB-KW"/>
</dbReference>
<keyword evidence="2" id="KW-0964">Secreted</keyword>
<dbReference type="PANTHER" id="PTHR24023:SF1082">
    <property type="entry name" value="COLLAGEN TRIPLE HELIX REPEAT"/>
    <property type="match status" value="1"/>
</dbReference>
<feature type="region of interest" description="Disordered" evidence="5">
    <location>
        <begin position="222"/>
        <end position="367"/>
    </location>
</feature>
<comment type="subcellular location">
    <subcellularLocation>
        <location evidence="1">Secreted</location>
    </subcellularLocation>
</comment>